<comment type="caution">
    <text evidence="1">The sequence shown here is derived from an EMBL/GenBank/DDBJ whole genome shotgun (WGS) entry which is preliminary data.</text>
</comment>
<accession>A0A8H6HWA8</accession>
<name>A0A8H6HWA8_9AGAR</name>
<keyword evidence="2" id="KW-1185">Reference proteome</keyword>
<evidence type="ECO:0000313" key="1">
    <source>
        <dbReference type="EMBL" id="KAF6754105.1"/>
    </source>
</evidence>
<dbReference type="AlphaFoldDB" id="A0A8H6HWA8"/>
<proteinExistence type="predicted"/>
<dbReference type="EMBL" id="JACGCI010000036">
    <property type="protein sequence ID" value="KAF6754105.1"/>
    <property type="molecule type" value="Genomic_DNA"/>
</dbReference>
<evidence type="ECO:0000313" key="2">
    <source>
        <dbReference type="Proteomes" id="UP000521943"/>
    </source>
</evidence>
<reference evidence="1 2" key="1">
    <citation type="submission" date="2020-07" db="EMBL/GenBank/DDBJ databases">
        <title>Comparative genomics of pyrophilous fungi reveals a link between fire events and developmental genes.</title>
        <authorList>
            <consortium name="DOE Joint Genome Institute"/>
            <person name="Steindorff A.S."/>
            <person name="Carver A."/>
            <person name="Calhoun S."/>
            <person name="Stillman K."/>
            <person name="Liu H."/>
            <person name="Lipzen A."/>
            <person name="Pangilinan J."/>
            <person name="Labutti K."/>
            <person name="Bruns T.D."/>
            <person name="Grigoriev I.V."/>
        </authorList>
    </citation>
    <scope>NUCLEOTIDE SEQUENCE [LARGE SCALE GENOMIC DNA]</scope>
    <source>
        <strain evidence="1 2">CBS 144469</strain>
    </source>
</reference>
<protein>
    <submittedName>
        <fullName evidence="1">Uncharacterized protein</fullName>
    </submittedName>
</protein>
<organism evidence="1 2">
    <name type="scientific">Ephemerocybe angulata</name>
    <dbReference type="NCBI Taxonomy" id="980116"/>
    <lineage>
        <taxon>Eukaryota</taxon>
        <taxon>Fungi</taxon>
        <taxon>Dikarya</taxon>
        <taxon>Basidiomycota</taxon>
        <taxon>Agaricomycotina</taxon>
        <taxon>Agaricomycetes</taxon>
        <taxon>Agaricomycetidae</taxon>
        <taxon>Agaricales</taxon>
        <taxon>Agaricineae</taxon>
        <taxon>Psathyrellaceae</taxon>
        <taxon>Ephemerocybe</taxon>
    </lineage>
</organism>
<gene>
    <name evidence="1" type="ORF">DFP72DRAFT_900380</name>
</gene>
<dbReference type="Proteomes" id="UP000521943">
    <property type="component" value="Unassembled WGS sequence"/>
</dbReference>
<sequence length="358" mass="39907">MEPSTRWAGKETKRAYNARLTRESVRAYNLALVILKTSFPARWSGRCNTLDEMRNTFSWVYLRLRYNIQDSRSTVSGRASRRLGTTDRDLRQTNLVYVGDGGVLTPYDPEMVALLRLESYITDSAQASRFESQMEVHHVQYTLLYNASQGSFRLAQEPSAPLTTTNTPYSTGISPSIFKANLSGNPFDYGAFVLSSPLQWAHGRKCTFRLIGPGGALLNISEAIFENEGDRYDRRAVSRLPSGYFEVLRSSGMTGVTLEQDLELHDNSVFLFRLVNAVLPTVQPLTSILVTYRFCGSIPSLPSVQENPGYTDDRARGAAIASSSHFPPSPETPSWCPRPFCGFHLSLSSPECLSENSL</sequence>
<dbReference type="OrthoDB" id="10523030at2759"/>